<evidence type="ECO:0000259" key="5">
    <source>
        <dbReference type="Pfam" id="PF20147"/>
    </source>
</evidence>
<protein>
    <recommendedName>
        <fullName evidence="5">Crinkler effector protein N-terminal domain-containing protein</fullName>
    </recommendedName>
</protein>
<feature type="domain" description="Crinkler effector protein N-terminal" evidence="5">
    <location>
        <begin position="4"/>
        <end position="80"/>
    </location>
</feature>
<evidence type="ECO:0000256" key="3">
    <source>
        <dbReference type="ARBA" id="ARBA00022525"/>
    </source>
</evidence>
<dbReference type="EMBL" id="JBIMZQ010000022">
    <property type="protein sequence ID" value="KAL3664966.1"/>
    <property type="molecule type" value="Genomic_DNA"/>
</dbReference>
<dbReference type="GO" id="GO:0005576">
    <property type="term" value="C:extracellular region"/>
    <property type="evidence" value="ECO:0007669"/>
    <property type="project" value="UniProtKB-SubCell"/>
</dbReference>
<dbReference type="Proteomes" id="UP001632037">
    <property type="component" value="Unassembled WGS sequence"/>
</dbReference>
<dbReference type="GO" id="GO:0043657">
    <property type="term" value="C:host cell"/>
    <property type="evidence" value="ECO:0007669"/>
    <property type="project" value="UniProtKB-SubCell"/>
</dbReference>
<evidence type="ECO:0000256" key="4">
    <source>
        <dbReference type="SAM" id="MobiDB-lite"/>
    </source>
</evidence>
<comment type="subcellular location">
    <subcellularLocation>
        <location evidence="1">Host cell</location>
    </subcellularLocation>
    <subcellularLocation>
        <location evidence="2">Secreted</location>
    </subcellularLocation>
</comment>
<evidence type="ECO:0000256" key="1">
    <source>
        <dbReference type="ARBA" id="ARBA00004340"/>
    </source>
</evidence>
<name>A0ABD3FFB3_9STRA</name>
<comment type="caution">
    <text evidence="6">The sequence shown here is derived from an EMBL/GenBank/DDBJ whole genome shotgun (WGS) entry which is preliminary data.</text>
</comment>
<feature type="region of interest" description="Disordered" evidence="4">
    <location>
        <begin position="45"/>
        <end position="73"/>
    </location>
</feature>
<dbReference type="Pfam" id="PF20147">
    <property type="entry name" value="Crinkler"/>
    <property type="match status" value="1"/>
</dbReference>
<sequence>MTISSFKVNIDEDDDVSALQKAIVEMRPNDLKNVDAGMLQLFLANTKAKNPGEENREERKDEDKEEADTEKGVWLSDTSDAALALLEGTVHQVIQSYISGEQIRPAQTIQDVLEHSQMPEPQPGQIHELVVRPDIPTAQILPSPERRIWISSNIVMK</sequence>
<reference evidence="6 7" key="1">
    <citation type="submission" date="2024-09" db="EMBL/GenBank/DDBJ databases">
        <title>Genome sequencing and assembly of Phytophthora oleae, isolate VK10A, causative agent of rot of olive drupes.</title>
        <authorList>
            <person name="Conti Taguali S."/>
            <person name="Riolo M."/>
            <person name="La Spada F."/>
            <person name="Cacciola S.O."/>
            <person name="Dionisio G."/>
        </authorList>
    </citation>
    <scope>NUCLEOTIDE SEQUENCE [LARGE SCALE GENOMIC DNA]</scope>
    <source>
        <strain evidence="6 7">VK10A</strain>
    </source>
</reference>
<evidence type="ECO:0000313" key="7">
    <source>
        <dbReference type="Proteomes" id="UP001632037"/>
    </source>
</evidence>
<keyword evidence="3" id="KW-0964">Secreted</keyword>
<keyword evidence="7" id="KW-1185">Reference proteome</keyword>
<dbReference type="InterPro" id="IPR045379">
    <property type="entry name" value="Crinkler_N"/>
</dbReference>
<gene>
    <name evidence="6" type="ORF">V7S43_010141</name>
</gene>
<evidence type="ECO:0000313" key="6">
    <source>
        <dbReference type="EMBL" id="KAL3664966.1"/>
    </source>
</evidence>
<evidence type="ECO:0000256" key="2">
    <source>
        <dbReference type="ARBA" id="ARBA00004613"/>
    </source>
</evidence>
<proteinExistence type="predicted"/>
<organism evidence="6 7">
    <name type="scientific">Phytophthora oleae</name>
    <dbReference type="NCBI Taxonomy" id="2107226"/>
    <lineage>
        <taxon>Eukaryota</taxon>
        <taxon>Sar</taxon>
        <taxon>Stramenopiles</taxon>
        <taxon>Oomycota</taxon>
        <taxon>Peronosporomycetes</taxon>
        <taxon>Peronosporales</taxon>
        <taxon>Peronosporaceae</taxon>
        <taxon>Phytophthora</taxon>
    </lineage>
</organism>
<accession>A0ABD3FFB3</accession>
<feature type="compositionally biased region" description="Basic and acidic residues" evidence="4">
    <location>
        <begin position="50"/>
        <end position="62"/>
    </location>
</feature>
<dbReference type="AlphaFoldDB" id="A0ABD3FFB3"/>